<evidence type="ECO:0000313" key="13">
    <source>
        <dbReference type="Proteomes" id="UP000814385"/>
    </source>
</evidence>
<reference evidence="12 13" key="1">
    <citation type="submission" date="2020-05" db="EMBL/GenBank/DDBJ databases">
        <title>Comparative genomic analysis of denitrifying bacteria from Halomonas genus.</title>
        <authorList>
            <person name="Wang L."/>
            <person name="Shao Z."/>
        </authorList>
    </citation>
    <scope>NUCLEOTIDE SEQUENCE [LARGE SCALE GENOMIC DNA]</scope>
    <source>
        <strain evidence="12 13">A4</strain>
    </source>
</reference>
<evidence type="ECO:0000256" key="1">
    <source>
        <dbReference type="ARBA" id="ARBA00004413"/>
    </source>
</evidence>
<protein>
    <recommendedName>
        <fullName evidence="3">Flagellar FliJ protein</fullName>
    </recommendedName>
</protein>
<keyword evidence="8" id="KW-0653">Protein transport</keyword>
<dbReference type="PRINTS" id="PR01004">
    <property type="entry name" value="FLGFLIJ"/>
</dbReference>
<evidence type="ECO:0000313" key="12">
    <source>
        <dbReference type="EMBL" id="MCG6656248.1"/>
    </source>
</evidence>
<evidence type="ECO:0000256" key="4">
    <source>
        <dbReference type="ARBA" id="ARBA00022448"/>
    </source>
</evidence>
<dbReference type="PIRSF" id="PIRSF019404">
    <property type="entry name" value="FliJ"/>
    <property type="match status" value="1"/>
</dbReference>
<evidence type="ECO:0000256" key="5">
    <source>
        <dbReference type="ARBA" id="ARBA00022475"/>
    </source>
</evidence>
<organism evidence="12 13">
    <name type="scientific">Billgrantia campisalis</name>
    <dbReference type="NCBI Taxonomy" id="74661"/>
    <lineage>
        <taxon>Bacteria</taxon>
        <taxon>Pseudomonadati</taxon>
        <taxon>Pseudomonadota</taxon>
        <taxon>Gammaproteobacteria</taxon>
        <taxon>Oceanospirillales</taxon>
        <taxon>Halomonadaceae</taxon>
        <taxon>Billgrantia</taxon>
    </lineage>
</organism>
<keyword evidence="13" id="KW-1185">Reference proteome</keyword>
<proteinExistence type="inferred from homology"/>
<keyword evidence="6" id="KW-0145">Chemotaxis</keyword>
<evidence type="ECO:0000256" key="6">
    <source>
        <dbReference type="ARBA" id="ARBA00022500"/>
    </source>
</evidence>
<keyword evidence="9" id="KW-0472">Membrane</keyword>
<dbReference type="EMBL" id="JABFUC010000001">
    <property type="protein sequence ID" value="MCG6656248.1"/>
    <property type="molecule type" value="Genomic_DNA"/>
</dbReference>
<accession>A0ABS9P382</accession>
<keyword evidence="10" id="KW-1006">Bacterial flagellum protein export</keyword>
<feature type="region of interest" description="Disordered" evidence="11">
    <location>
        <begin position="88"/>
        <end position="152"/>
    </location>
</feature>
<dbReference type="Pfam" id="PF02050">
    <property type="entry name" value="FliJ"/>
    <property type="match status" value="1"/>
</dbReference>
<comment type="subcellular location">
    <subcellularLocation>
        <location evidence="1">Cell membrane</location>
        <topology evidence="1">Peripheral membrane protein</topology>
        <orientation evidence="1">Cytoplasmic side</orientation>
    </subcellularLocation>
</comment>
<evidence type="ECO:0000256" key="11">
    <source>
        <dbReference type="SAM" id="MobiDB-lite"/>
    </source>
</evidence>
<keyword evidence="7" id="KW-1005">Bacterial flagellum biogenesis</keyword>
<evidence type="ECO:0000256" key="3">
    <source>
        <dbReference type="ARBA" id="ARBA00020392"/>
    </source>
</evidence>
<comment type="similarity">
    <text evidence="2">Belongs to the FliJ family.</text>
</comment>
<keyword evidence="12" id="KW-0966">Cell projection</keyword>
<feature type="compositionally biased region" description="Low complexity" evidence="11">
    <location>
        <begin position="95"/>
        <end position="107"/>
    </location>
</feature>
<keyword evidence="5" id="KW-1003">Cell membrane</keyword>
<evidence type="ECO:0000256" key="2">
    <source>
        <dbReference type="ARBA" id="ARBA00010004"/>
    </source>
</evidence>
<dbReference type="PANTHER" id="PTHR38786">
    <property type="entry name" value="FLAGELLAR FLIJ PROTEIN"/>
    <property type="match status" value="1"/>
</dbReference>
<evidence type="ECO:0000256" key="8">
    <source>
        <dbReference type="ARBA" id="ARBA00022927"/>
    </source>
</evidence>
<name>A0ABS9P382_9GAMM</name>
<keyword evidence="4" id="KW-0813">Transport</keyword>
<dbReference type="Gene3D" id="1.10.287.1700">
    <property type="match status" value="1"/>
</dbReference>
<gene>
    <name evidence="12" type="primary">fliJ</name>
    <name evidence="12" type="ORF">HOP52_00440</name>
</gene>
<dbReference type="Proteomes" id="UP000814385">
    <property type="component" value="Unassembled WGS sequence"/>
</dbReference>
<evidence type="ECO:0000256" key="10">
    <source>
        <dbReference type="ARBA" id="ARBA00023225"/>
    </source>
</evidence>
<dbReference type="PANTHER" id="PTHR38786:SF1">
    <property type="entry name" value="FLAGELLAR FLIJ PROTEIN"/>
    <property type="match status" value="1"/>
</dbReference>
<dbReference type="InterPro" id="IPR012823">
    <property type="entry name" value="Flagell_FliJ"/>
</dbReference>
<keyword evidence="12" id="KW-0282">Flagellum</keyword>
<feature type="compositionally biased region" description="Basic and acidic residues" evidence="11">
    <location>
        <begin position="118"/>
        <end position="135"/>
    </location>
</feature>
<dbReference type="InterPro" id="IPR053716">
    <property type="entry name" value="Flag_assembly_chemotaxis_eff"/>
</dbReference>
<dbReference type="InterPro" id="IPR018006">
    <property type="entry name" value="Flag_FliJ_proteobac"/>
</dbReference>
<sequence>MSATSQLGMLSDLARDARDQAGQLLAGERQNEQQVAAQLESLSRYRLEYAQRLQNAMRDGIDPASMHNYQQFLASLDAALDRARQALNDQRKRVQQSQQQWQQEQQRLSAYDTLTSRRHAEQQREQGRREQRIDDEMAAGRLLRQRANESGS</sequence>
<evidence type="ECO:0000256" key="7">
    <source>
        <dbReference type="ARBA" id="ARBA00022795"/>
    </source>
</evidence>
<comment type="caution">
    <text evidence="12">The sequence shown here is derived from an EMBL/GenBank/DDBJ whole genome shotgun (WGS) entry which is preliminary data.</text>
</comment>
<dbReference type="InterPro" id="IPR052570">
    <property type="entry name" value="FliJ"/>
</dbReference>
<dbReference type="NCBIfam" id="TIGR02473">
    <property type="entry name" value="flagell_FliJ"/>
    <property type="match status" value="1"/>
</dbReference>
<keyword evidence="12" id="KW-0969">Cilium</keyword>
<evidence type="ECO:0000256" key="9">
    <source>
        <dbReference type="ARBA" id="ARBA00023136"/>
    </source>
</evidence>
<dbReference type="RefSeq" id="WP_238974844.1">
    <property type="nucleotide sequence ID" value="NZ_JABFUC010000001.1"/>
</dbReference>